<dbReference type="STRING" id="1230097.A0A423VLR9"/>
<feature type="transmembrane region" description="Helical" evidence="2">
    <location>
        <begin position="975"/>
        <end position="993"/>
    </location>
</feature>
<keyword evidence="2" id="KW-0472">Membrane</keyword>
<keyword evidence="2" id="KW-1133">Transmembrane helix</keyword>
<comment type="caution">
    <text evidence="3">The sequence shown here is derived from an EMBL/GenBank/DDBJ whole genome shotgun (WGS) entry which is preliminary data.</text>
</comment>
<evidence type="ECO:0000313" key="4">
    <source>
        <dbReference type="Proteomes" id="UP000285146"/>
    </source>
</evidence>
<feature type="transmembrane region" description="Helical" evidence="2">
    <location>
        <begin position="1208"/>
        <end position="1231"/>
    </location>
</feature>
<organism evidence="3 4">
    <name type="scientific">Cytospora leucostoma</name>
    <dbReference type="NCBI Taxonomy" id="1230097"/>
    <lineage>
        <taxon>Eukaryota</taxon>
        <taxon>Fungi</taxon>
        <taxon>Dikarya</taxon>
        <taxon>Ascomycota</taxon>
        <taxon>Pezizomycotina</taxon>
        <taxon>Sordariomycetes</taxon>
        <taxon>Sordariomycetidae</taxon>
        <taxon>Diaporthales</taxon>
        <taxon>Cytosporaceae</taxon>
        <taxon>Cytospora</taxon>
    </lineage>
</organism>
<feature type="compositionally biased region" description="Low complexity" evidence="1">
    <location>
        <begin position="515"/>
        <end position="528"/>
    </location>
</feature>
<feature type="transmembrane region" description="Helical" evidence="2">
    <location>
        <begin position="1173"/>
        <end position="1196"/>
    </location>
</feature>
<feature type="region of interest" description="Disordered" evidence="1">
    <location>
        <begin position="506"/>
        <end position="528"/>
    </location>
</feature>
<evidence type="ECO:0000256" key="1">
    <source>
        <dbReference type="SAM" id="MobiDB-lite"/>
    </source>
</evidence>
<sequence>MAPETQQTGDSRVSSVRYDQVETSYDPGQLLASDDAPNNTSVPDPSTGRAKKRHGVDQDYKPTALRWWFHCALIASLAALIGLTEYTIRTLQVYYGYDSVAHLWSRDDNLSYQIAGRKATSRDKHFQRIQGASESEITTIYITPLSAFSTEIPAIEIGFDPDPAAYLSAGTGMTLTTTTTPATKDGHDDVRIATTTTGSPTTLPQRQRPPDTGIVSTAGSPIPPTTAEADTTAAKATTISISGKASEDSSTPIGKVTSSSAGIEATIVPFTTTNTEQMTTFLTSKTSAYMQIGPTTSTRIVTETTTTSDGDAASQIGTITSKSSSLESTLAVLNITANPEPEATLTPDATAYMQVTPIASTITAIDFGGGGNMDPNAYLQDGSTTSTRINTETKTTSDNHAALQMSITTPKSSSIESTVEVSTITADTELKTTLSTSDTSAYMQVGPTTATSDGNAVLQTGTTISRSSNIESTMAGIIVTPNTEPETTLNPDTVSFIIFVPASSPEVDAPSKTTSKPSDSASALSASSSKYLVVGPTPTTEAMRVASDIPSPVFGNKETGGTSRSMLGPIFTTDIQGITAGETPTVTVAEGTKAWAPTETTIVQTTVDSVGLSTVKTEKTTLSGSTSIYQSTMEVSSESHQVTVIQQTETWSPSEKIIEQTVTKANGDIVMQTLTTTSPGGTSVVQSAVSLLSGETLVTIPTVVPTTIGASTAIIQTIFSDTEGHTALSSYTAVLGGMPTFTTRTYFVATSLPLEDTVLTVPTVVPTVIGGTAKVQQAIYTDSHGALATSSYTAILGGIPTSATISIVIATPVPSGEVLVTRSTVKPTTIGGTTEVAHTTFTNAQGQITTSAYTTVLHGTPTSMTEWTIVPTPTSGSANTSSNDPDSNGGIETTVYGLGNKDYLLGTFLPTFLAVLVAYPVKLISINARLMQPFHLLATADEIHGAALKSSVYLRFDSWLGALSLPRSISWRQPVIAISDLLVLGAALLPPIAAEAISVHVPNGCHSHCFGNLGVSIVLGRTLEALMATMAALLVALILLLSVRRWRTGVRQNPWSIAGMASLCSNTDIRDKMRPIPRGLSGGVEDSAIIKALEANTGFERFMDSQGFGVGFLFTALGVALGTCMESVFRSVAIMSPYLQLSSKRLPAERSILLSPPTNAFYGIYSAARQRNLFLGVVSFTTVLGELCLPVTLSLVPFSLLETYKTQLVCAWLSISILCLMILVLVSSFFITWPHMPVDPRTVAGAMFYVCDSWMLETLQGMSTMGKKDRDLDVKYLRLRYGYGRIKGAVSQEERMGVDVCDDTGEEVS</sequence>
<feature type="region of interest" description="Disordered" evidence="1">
    <location>
        <begin position="195"/>
        <end position="231"/>
    </location>
</feature>
<dbReference type="OrthoDB" id="5428901at2759"/>
<accession>A0A423VLR9</accession>
<feature type="transmembrane region" description="Helical" evidence="2">
    <location>
        <begin position="1025"/>
        <end position="1043"/>
    </location>
</feature>
<dbReference type="InterPro" id="IPR021840">
    <property type="entry name" value="DUF3433"/>
</dbReference>
<dbReference type="Pfam" id="PF11915">
    <property type="entry name" value="DUF3433"/>
    <property type="match status" value="2"/>
</dbReference>
<evidence type="ECO:0000313" key="3">
    <source>
        <dbReference type="EMBL" id="ROV91903.1"/>
    </source>
</evidence>
<evidence type="ECO:0000256" key="2">
    <source>
        <dbReference type="SAM" id="Phobius"/>
    </source>
</evidence>
<reference evidence="3 4" key="1">
    <citation type="submission" date="2015-09" db="EMBL/GenBank/DDBJ databases">
        <title>Host preference determinants of Valsa canker pathogens revealed by comparative genomics.</title>
        <authorList>
            <person name="Yin Z."/>
            <person name="Huang L."/>
        </authorList>
    </citation>
    <scope>NUCLEOTIDE SEQUENCE [LARGE SCALE GENOMIC DNA]</scope>
    <source>
        <strain evidence="3 4">SXYLt</strain>
    </source>
</reference>
<gene>
    <name evidence="3" type="ORF">VPNG_09763</name>
</gene>
<keyword evidence="2" id="KW-0812">Transmembrane</keyword>
<keyword evidence="4" id="KW-1185">Reference proteome</keyword>
<feature type="region of interest" description="Disordered" evidence="1">
    <location>
        <begin position="27"/>
        <end position="55"/>
    </location>
</feature>
<dbReference type="Proteomes" id="UP000285146">
    <property type="component" value="Unassembled WGS sequence"/>
</dbReference>
<protein>
    <submittedName>
        <fullName evidence="3">Uncharacterized protein</fullName>
    </submittedName>
</protein>
<name>A0A423VLR9_9PEZI</name>
<dbReference type="InParanoid" id="A0A423VLR9"/>
<dbReference type="EMBL" id="LKEB01000088">
    <property type="protein sequence ID" value="ROV91903.1"/>
    <property type="molecule type" value="Genomic_DNA"/>
</dbReference>
<feature type="transmembrane region" description="Helical" evidence="2">
    <location>
        <begin position="903"/>
        <end position="921"/>
    </location>
</feature>
<feature type="transmembrane region" description="Helical" evidence="2">
    <location>
        <begin position="1108"/>
        <end position="1129"/>
    </location>
</feature>
<proteinExistence type="predicted"/>